<dbReference type="GO" id="GO:0020037">
    <property type="term" value="F:heme binding"/>
    <property type="evidence" value="ECO:0007669"/>
    <property type="project" value="InterPro"/>
</dbReference>
<feature type="compositionally biased region" description="Low complexity" evidence="2">
    <location>
        <begin position="458"/>
        <end position="487"/>
    </location>
</feature>
<dbReference type="InterPro" id="IPR017972">
    <property type="entry name" value="Cyt_P450_CS"/>
</dbReference>
<dbReference type="GO" id="GO:0004497">
    <property type="term" value="F:monooxygenase activity"/>
    <property type="evidence" value="ECO:0007669"/>
    <property type="project" value="InterPro"/>
</dbReference>
<evidence type="ECO:0000313" key="3">
    <source>
        <dbReference type="EMBL" id="GLU48807.1"/>
    </source>
</evidence>
<feature type="compositionally biased region" description="Low complexity" evidence="2">
    <location>
        <begin position="420"/>
        <end position="429"/>
    </location>
</feature>
<protein>
    <submittedName>
        <fullName evidence="3">Cytochrome P450</fullName>
    </submittedName>
</protein>
<dbReference type="PRINTS" id="PR00359">
    <property type="entry name" value="BP450"/>
</dbReference>
<gene>
    <name evidence="3" type="ORF">Nans01_31580</name>
</gene>
<reference evidence="3" key="1">
    <citation type="submission" date="2023-02" db="EMBL/GenBank/DDBJ databases">
        <title>Nocardiopsis ansamitocini NBRC 112285.</title>
        <authorList>
            <person name="Ichikawa N."/>
            <person name="Sato H."/>
            <person name="Tonouchi N."/>
        </authorList>
    </citation>
    <scope>NUCLEOTIDE SEQUENCE</scope>
    <source>
        <strain evidence="3">NBRC 112285</strain>
    </source>
</reference>
<sequence length="511" mass="54597">MNNGQSRPTPGSPSPRCPVHDQAVPLYKDLQHSDHASLWEELRTRFGAVAPVEITPGVPGWLLLGYHENLNVLRDPARFSTDPRHWRQAREGGLGNVPGPRTGSLAGDGAGHRRLRAPIVEGLAAVTGPALGAAIERLAHALIDGFAGEGNADLIADYAAPLPVLVLNRLFGLSDEHGRLLADLTANRRDGDAAVAERAADDIRDYFTALVRRRRDKPGGDFVSTLLAHPAALSDTEAVDELLLMVGAGHEPTTHLIGNALHRLLGDSEIAVAYRGAALPAADFIDYVMWVDPPLQTLAGRYPTLDVRIGDAEIKEGDALLLGFAPAHADPATRPPGREDGIDALAGNRAHLMWGAGPHGCPAQSLAREITITAIDVLISRLGDLTLTGAPETLRRRGSLSVHGLVELPVAFAPERRPAATRPAPVPARKGIRRMFPPARTPRAQGARYGAPDRDRAQPQQAGPAASPRAPAPVRVRATGARYQAPAARPPEPEADPLELLLARWRRDHAD</sequence>
<dbReference type="PANTHER" id="PTHR46696:SF1">
    <property type="entry name" value="CYTOCHROME P450 YJIB-RELATED"/>
    <property type="match status" value="1"/>
</dbReference>
<feature type="region of interest" description="Disordered" evidence="2">
    <location>
        <begin position="417"/>
        <end position="498"/>
    </location>
</feature>
<proteinExistence type="inferred from homology"/>
<dbReference type="Proteomes" id="UP001165092">
    <property type="component" value="Unassembled WGS sequence"/>
</dbReference>
<dbReference type="InterPro" id="IPR002397">
    <property type="entry name" value="Cyt_P450_B"/>
</dbReference>
<organism evidence="3 4">
    <name type="scientific">Nocardiopsis ansamitocini</name>
    <dbReference type="NCBI Taxonomy" id="1670832"/>
    <lineage>
        <taxon>Bacteria</taxon>
        <taxon>Bacillati</taxon>
        <taxon>Actinomycetota</taxon>
        <taxon>Actinomycetes</taxon>
        <taxon>Streptosporangiales</taxon>
        <taxon>Nocardiopsidaceae</taxon>
        <taxon>Nocardiopsis</taxon>
    </lineage>
</organism>
<dbReference type="InterPro" id="IPR036396">
    <property type="entry name" value="Cyt_P450_sf"/>
</dbReference>
<comment type="similarity">
    <text evidence="1">Belongs to the cytochrome P450 family.</text>
</comment>
<dbReference type="Gene3D" id="1.10.630.10">
    <property type="entry name" value="Cytochrome P450"/>
    <property type="match status" value="1"/>
</dbReference>
<keyword evidence="4" id="KW-1185">Reference proteome</keyword>
<dbReference type="GO" id="GO:0005506">
    <property type="term" value="F:iron ion binding"/>
    <property type="evidence" value="ECO:0007669"/>
    <property type="project" value="InterPro"/>
</dbReference>
<evidence type="ECO:0000256" key="2">
    <source>
        <dbReference type="SAM" id="MobiDB-lite"/>
    </source>
</evidence>
<dbReference type="EMBL" id="BSQG01000005">
    <property type="protein sequence ID" value="GLU48807.1"/>
    <property type="molecule type" value="Genomic_DNA"/>
</dbReference>
<accession>A0A9W6P851</accession>
<dbReference type="GO" id="GO:0016705">
    <property type="term" value="F:oxidoreductase activity, acting on paired donors, with incorporation or reduction of molecular oxygen"/>
    <property type="evidence" value="ECO:0007669"/>
    <property type="project" value="InterPro"/>
</dbReference>
<dbReference type="AlphaFoldDB" id="A0A9W6P851"/>
<feature type="region of interest" description="Disordered" evidence="2">
    <location>
        <begin position="1"/>
        <end position="20"/>
    </location>
</feature>
<dbReference type="PANTHER" id="PTHR46696">
    <property type="entry name" value="P450, PUTATIVE (EUROFUNG)-RELATED"/>
    <property type="match status" value="1"/>
</dbReference>
<name>A0A9W6P851_9ACTN</name>
<evidence type="ECO:0000256" key="1">
    <source>
        <dbReference type="ARBA" id="ARBA00010617"/>
    </source>
</evidence>
<evidence type="ECO:0000313" key="4">
    <source>
        <dbReference type="Proteomes" id="UP001165092"/>
    </source>
</evidence>
<dbReference type="PROSITE" id="PS00086">
    <property type="entry name" value="CYTOCHROME_P450"/>
    <property type="match status" value="1"/>
</dbReference>
<dbReference type="RefSeq" id="WP_285760283.1">
    <property type="nucleotide sequence ID" value="NZ_BSQG01000005.1"/>
</dbReference>
<dbReference type="SUPFAM" id="SSF48264">
    <property type="entry name" value="Cytochrome P450"/>
    <property type="match status" value="1"/>
</dbReference>
<comment type="caution">
    <text evidence="3">The sequence shown here is derived from an EMBL/GenBank/DDBJ whole genome shotgun (WGS) entry which is preliminary data.</text>
</comment>